<evidence type="ECO:0000313" key="15">
    <source>
        <dbReference type="EMBL" id="KIW06172.1"/>
    </source>
</evidence>
<dbReference type="GO" id="GO:0008033">
    <property type="term" value="P:tRNA processing"/>
    <property type="evidence" value="ECO:0007669"/>
    <property type="project" value="UniProtKB-KW"/>
</dbReference>
<reference evidence="15 16" key="1">
    <citation type="submission" date="2015-01" db="EMBL/GenBank/DDBJ databases">
        <title>The Genome Sequence of Ochroconis gallopava CBS43764.</title>
        <authorList>
            <consortium name="The Broad Institute Genomics Platform"/>
            <person name="Cuomo C."/>
            <person name="de Hoog S."/>
            <person name="Gorbushina A."/>
            <person name="Stielow B."/>
            <person name="Teixiera M."/>
            <person name="Abouelleil A."/>
            <person name="Chapman S.B."/>
            <person name="Priest M."/>
            <person name="Young S.K."/>
            <person name="Wortman J."/>
            <person name="Nusbaum C."/>
            <person name="Birren B."/>
        </authorList>
    </citation>
    <scope>NUCLEOTIDE SEQUENCE [LARGE SCALE GENOMIC DNA]</scope>
    <source>
        <strain evidence="15 16">CBS 43764</strain>
    </source>
</reference>
<keyword evidence="10" id="KW-0010">Activator</keyword>
<comment type="subcellular location">
    <subcellularLocation>
        <location evidence="2">Chromosome</location>
        <location evidence="2">Telomere</location>
    </subcellularLocation>
    <subcellularLocation>
        <location evidence="1">Nucleus</location>
    </subcellularLocation>
</comment>
<evidence type="ECO:0000256" key="9">
    <source>
        <dbReference type="ARBA" id="ARBA00023015"/>
    </source>
</evidence>
<evidence type="ECO:0000256" key="5">
    <source>
        <dbReference type="ARBA" id="ARBA00019746"/>
    </source>
</evidence>
<name>A0A0D1YZN7_9PEZI</name>
<keyword evidence="12" id="KW-0539">Nucleus</keyword>
<dbReference type="InterPro" id="IPR014849">
    <property type="entry name" value="EKC/KEOPS_Gon7"/>
</dbReference>
<proteinExistence type="inferred from homology"/>
<accession>A0A0D1YZN7</accession>
<dbReference type="EMBL" id="KN847535">
    <property type="protein sequence ID" value="KIW06172.1"/>
    <property type="molecule type" value="Genomic_DNA"/>
</dbReference>
<evidence type="ECO:0000256" key="2">
    <source>
        <dbReference type="ARBA" id="ARBA00004574"/>
    </source>
</evidence>
<keyword evidence="8" id="KW-0779">Telomere</keyword>
<evidence type="ECO:0000256" key="11">
    <source>
        <dbReference type="ARBA" id="ARBA00023163"/>
    </source>
</evidence>
<dbReference type="HOGENOM" id="CLU_146833_2_0_1"/>
<dbReference type="GO" id="GO:0005634">
    <property type="term" value="C:nucleus"/>
    <property type="evidence" value="ECO:0007669"/>
    <property type="project" value="UniProtKB-SubCell"/>
</dbReference>
<gene>
    <name evidence="15" type="ORF">PV09_02658</name>
</gene>
<dbReference type="GO" id="GO:0000781">
    <property type="term" value="C:chromosome, telomeric region"/>
    <property type="evidence" value="ECO:0007669"/>
    <property type="project" value="UniProtKB-SubCell"/>
</dbReference>
<comment type="function">
    <text evidence="13">Component of the EKC/KEOPS complex that is required for the formation of a threonylcarbamoyl group on adenosine at position 37 (t(6)A37) in tRNAs that read codons beginning with adenine. The complex is probably involved in the transfer of the threonylcarbamoyl moiety of threonylcarbamoyl-AMP (TC-AMP) to the N6 group of A37. GON7 likely plays a supporting role to the catalytic subunit KAE1 in the complex. The EKC/KEOPS complex also promotes both telomere uncapping and telomere elongation. The complex is required for efficient recruitment of transcriptional coactivators.</text>
</comment>
<comment type="subunit">
    <text evidence="4">Component of the EKC/KEOPS complex composed of at least BUD32, CGI121, GON7, KAE1 and PCC1; the whole complex dimerizes.</text>
</comment>
<feature type="compositionally biased region" description="Acidic residues" evidence="14">
    <location>
        <begin position="80"/>
        <end position="89"/>
    </location>
</feature>
<evidence type="ECO:0000256" key="6">
    <source>
        <dbReference type="ARBA" id="ARBA00022454"/>
    </source>
</evidence>
<keyword evidence="9" id="KW-0805">Transcription regulation</keyword>
<keyword evidence="6" id="KW-0158">Chromosome</keyword>
<evidence type="ECO:0000313" key="16">
    <source>
        <dbReference type="Proteomes" id="UP000053259"/>
    </source>
</evidence>
<evidence type="ECO:0000256" key="10">
    <source>
        <dbReference type="ARBA" id="ARBA00023159"/>
    </source>
</evidence>
<dbReference type="AlphaFoldDB" id="A0A0D1YZN7"/>
<evidence type="ECO:0000256" key="12">
    <source>
        <dbReference type="ARBA" id="ARBA00023242"/>
    </source>
</evidence>
<evidence type="ECO:0000256" key="3">
    <source>
        <dbReference type="ARBA" id="ARBA00008529"/>
    </source>
</evidence>
<comment type="similarity">
    <text evidence="3">Belongs to the GON7 family.</text>
</comment>
<dbReference type="VEuPathDB" id="FungiDB:PV09_02658"/>
<dbReference type="Pfam" id="PF08738">
    <property type="entry name" value="Gon7"/>
    <property type="match status" value="1"/>
</dbReference>
<evidence type="ECO:0000256" key="13">
    <source>
        <dbReference type="ARBA" id="ARBA00025393"/>
    </source>
</evidence>
<evidence type="ECO:0000256" key="4">
    <source>
        <dbReference type="ARBA" id="ARBA00011534"/>
    </source>
</evidence>
<dbReference type="RefSeq" id="XP_016216041.1">
    <property type="nucleotide sequence ID" value="XM_016355735.1"/>
</dbReference>
<organism evidence="15 16">
    <name type="scientific">Verruconis gallopava</name>
    <dbReference type="NCBI Taxonomy" id="253628"/>
    <lineage>
        <taxon>Eukaryota</taxon>
        <taxon>Fungi</taxon>
        <taxon>Dikarya</taxon>
        <taxon>Ascomycota</taxon>
        <taxon>Pezizomycotina</taxon>
        <taxon>Dothideomycetes</taxon>
        <taxon>Pleosporomycetidae</taxon>
        <taxon>Venturiales</taxon>
        <taxon>Sympoventuriaceae</taxon>
        <taxon>Verruconis</taxon>
    </lineage>
</organism>
<evidence type="ECO:0000256" key="8">
    <source>
        <dbReference type="ARBA" id="ARBA00022895"/>
    </source>
</evidence>
<keyword evidence="7" id="KW-0819">tRNA processing</keyword>
<keyword evidence="16" id="KW-1185">Reference proteome</keyword>
<sequence length="89" mass="9824">MAIIEADYTSLGADSDTFKVPVAVVPAQPNSEERTTYLACLRASLSSMQDSINVFLTRKMEEENRIAGTDATQDAKEEEQYGEETVEES</sequence>
<dbReference type="Proteomes" id="UP000053259">
    <property type="component" value="Unassembled WGS sequence"/>
</dbReference>
<protein>
    <recommendedName>
        <fullName evidence="5">EKC/KEOPS complex subunit GON7</fullName>
    </recommendedName>
</protein>
<dbReference type="GeneID" id="27310631"/>
<evidence type="ECO:0000256" key="14">
    <source>
        <dbReference type="SAM" id="MobiDB-lite"/>
    </source>
</evidence>
<dbReference type="OrthoDB" id="2288868at2759"/>
<feature type="region of interest" description="Disordered" evidence="14">
    <location>
        <begin position="62"/>
        <end position="89"/>
    </location>
</feature>
<evidence type="ECO:0000256" key="1">
    <source>
        <dbReference type="ARBA" id="ARBA00004123"/>
    </source>
</evidence>
<keyword evidence="11" id="KW-0804">Transcription</keyword>
<evidence type="ECO:0000256" key="7">
    <source>
        <dbReference type="ARBA" id="ARBA00022694"/>
    </source>
</evidence>
<dbReference type="InParanoid" id="A0A0D1YZN7"/>